<dbReference type="AlphaFoldDB" id="A0A0X1U785"/>
<dbReference type="InterPro" id="IPR018109">
    <property type="entry name" value="Folylpolyglutamate_synth_CS"/>
</dbReference>
<feature type="binding site" evidence="12">
    <location>
        <position position="457"/>
    </location>
    <ligand>
        <name>meso-2,6-diaminopimelate</name>
        <dbReference type="ChEBI" id="CHEBI:57791"/>
    </ligand>
</feature>
<dbReference type="RefSeq" id="WP_066048972.1">
    <property type="nucleotide sequence ID" value="NZ_CP014223.1"/>
</dbReference>
<dbReference type="EMBL" id="FQUA01000006">
    <property type="protein sequence ID" value="SHE73424.1"/>
    <property type="molecule type" value="Genomic_DNA"/>
</dbReference>
<evidence type="ECO:0000256" key="13">
    <source>
        <dbReference type="RuleBase" id="RU004135"/>
    </source>
</evidence>
<dbReference type="EC" id="6.3.2.13" evidence="12"/>
<dbReference type="InterPro" id="IPR000713">
    <property type="entry name" value="Mur_ligase_N"/>
</dbReference>
<dbReference type="GO" id="GO:0051301">
    <property type="term" value="P:cell division"/>
    <property type="evidence" value="ECO:0007669"/>
    <property type="project" value="UniProtKB-KW"/>
</dbReference>
<dbReference type="GO" id="GO:0008360">
    <property type="term" value="P:regulation of cell shape"/>
    <property type="evidence" value="ECO:0007669"/>
    <property type="project" value="UniProtKB-KW"/>
</dbReference>
<keyword evidence="6 12" id="KW-0547">Nucleotide-binding</keyword>
<comment type="similarity">
    <text evidence="2 12">Belongs to the MurCDEF family. MurE subfamily.</text>
</comment>
<evidence type="ECO:0000313" key="19">
    <source>
        <dbReference type="Proteomes" id="UP000068026"/>
    </source>
</evidence>
<keyword evidence="4 12" id="KW-0436">Ligase</keyword>
<accession>A0A0X1U785</accession>
<dbReference type="InterPro" id="IPR005761">
    <property type="entry name" value="UDP-N-AcMur-Glu-dNH2Pim_ligase"/>
</dbReference>
<dbReference type="Pfam" id="PF02875">
    <property type="entry name" value="Mur_ligase_C"/>
    <property type="match status" value="1"/>
</dbReference>
<feature type="domain" description="Mur ligase central" evidence="16">
    <location>
        <begin position="109"/>
        <end position="305"/>
    </location>
</feature>
<keyword evidence="10 12" id="KW-0131">Cell cycle</keyword>
<evidence type="ECO:0000256" key="11">
    <source>
        <dbReference type="ARBA" id="ARBA00023316"/>
    </source>
</evidence>
<evidence type="ECO:0000256" key="3">
    <source>
        <dbReference type="ARBA" id="ARBA00022490"/>
    </source>
</evidence>
<dbReference type="Gene3D" id="3.40.1190.10">
    <property type="entry name" value="Mur-like, catalytic domain"/>
    <property type="match status" value="1"/>
</dbReference>
<evidence type="ECO:0000256" key="12">
    <source>
        <dbReference type="HAMAP-Rule" id="MF_00208"/>
    </source>
</evidence>
<keyword evidence="5 12" id="KW-0132">Cell division</keyword>
<evidence type="ECO:0000313" key="20">
    <source>
        <dbReference type="Proteomes" id="UP000184204"/>
    </source>
</evidence>
<evidence type="ECO:0000256" key="6">
    <source>
        <dbReference type="ARBA" id="ARBA00022741"/>
    </source>
</evidence>
<dbReference type="OrthoDB" id="9800958at2"/>
<proteinExistence type="inferred from homology"/>
<keyword evidence="8 12" id="KW-0133">Cell shape</keyword>
<organism evidence="18 20">
    <name type="scientific">Anaerotignum propionicum DSM 1682</name>
    <dbReference type="NCBI Taxonomy" id="991789"/>
    <lineage>
        <taxon>Bacteria</taxon>
        <taxon>Bacillati</taxon>
        <taxon>Bacillota</taxon>
        <taxon>Clostridia</taxon>
        <taxon>Lachnospirales</taxon>
        <taxon>Anaerotignaceae</taxon>
        <taxon>Anaerotignum</taxon>
    </lineage>
</organism>
<dbReference type="InterPro" id="IPR013221">
    <property type="entry name" value="Mur_ligase_cen"/>
</dbReference>
<evidence type="ECO:0000313" key="18">
    <source>
        <dbReference type="EMBL" id="SHE73424.1"/>
    </source>
</evidence>
<reference evidence="18" key="4">
    <citation type="submission" date="2016-11" db="EMBL/GenBank/DDBJ databases">
        <authorList>
            <person name="Varghese N."/>
            <person name="Submissions S."/>
        </authorList>
    </citation>
    <scope>NUCLEOTIDE SEQUENCE</scope>
    <source>
        <strain evidence="18">DSM 1682</strain>
    </source>
</reference>
<dbReference type="GO" id="GO:0071555">
    <property type="term" value="P:cell wall organization"/>
    <property type="evidence" value="ECO:0007669"/>
    <property type="project" value="UniProtKB-KW"/>
</dbReference>
<dbReference type="HAMAP" id="MF_00208">
    <property type="entry name" value="MurE"/>
    <property type="match status" value="1"/>
</dbReference>
<dbReference type="SUPFAM" id="SSF53623">
    <property type="entry name" value="MurD-like peptide ligases, catalytic domain"/>
    <property type="match status" value="1"/>
</dbReference>
<feature type="domain" description="Mur ligase C-terminal" evidence="15">
    <location>
        <begin position="328"/>
        <end position="455"/>
    </location>
</feature>
<sequence>MELQKLLEGVSYKVLQGNLSIEVEKIEYDSRKVLAGDVFVCVTGFQVDGHKFGAKAVENGVVALICEHMPEGIDGKVPVVQVENAREALAFMAVNYYNRPSEKMHVVGVTGTNGKTTTTYLIKSVLDHIGKKVGVIGTIENRIGDKILHTERTTPESKELQELLDTMVKEDVSHVVMEVSSHSLDLHRVDGISYEIGIFTNLTQDHLDYHKTMENYKEAKSKLFQRAKKSVINMDDAAGSFMKDKATGQVLSFAVDNAADLQAKDIEITAEGTDFSLFWDEKEYHVHLSTPGRFSVYNALGAIGACLLLEIPMEDIITGLQENHGVTGRFQAVRSKKGYQAVVDYAHTPDGLDNILKTAREFAKGRIITIFGCGGDRDKTKRPIMGEIAGNGSDFCIITSDNPRTEDPLTILNEVEVGMKKTPCPYEKVADRGEAILKGAKMAKAGDVIIIAGKGHETYQIFKDCTIHFDDMEEIRKAFGEDCL</sequence>
<dbReference type="KEGG" id="cpro:CPRO_11950"/>
<evidence type="ECO:0000256" key="2">
    <source>
        <dbReference type="ARBA" id="ARBA00005898"/>
    </source>
</evidence>
<evidence type="ECO:0000259" key="14">
    <source>
        <dbReference type="Pfam" id="PF01225"/>
    </source>
</evidence>
<feature type="domain" description="Mur ligase N-terminal catalytic" evidence="14">
    <location>
        <begin position="23"/>
        <end position="97"/>
    </location>
</feature>
<keyword evidence="3 12" id="KW-0963">Cytoplasm</keyword>
<feature type="binding site" evidence="12">
    <location>
        <position position="453"/>
    </location>
    <ligand>
        <name>meso-2,6-diaminopimelate</name>
        <dbReference type="ChEBI" id="CHEBI:57791"/>
    </ligand>
</feature>
<dbReference type="GO" id="GO:0005737">
    <property type="term" value="C:cytoplasm"/>
    <property type="evidence" value="ECO:0007669"/>
    <property type="project" value="UniProtKB-SubCell"/>
</dbReference>
<comment type="cofactor">
    <cofactor evidence="12">
        <name>Mg(2+)</name>
        <dbReference type="ChEBI" id="CHEBI:18420"/>
    </cofactor>
</comment>
<reference evidence="20" key="3">
    <citation type="submission" date="2016-11" db="EMBL/GenBank/DDBJ databases">
        <authorList>
            <person name="Jaros S."/>
            <person name="Januszkiewicz K."/>
            <person name="Wedrychowicz H."/>
        </authorList>
    </citation>
    <scope>NUCLEOTIDE SEQUENCE [LARGE SCALE GENOMIC DNA]</scope>
    <source>
        <strain evidence="20">DSM 1682</strain>
    </source>
</reference>
<reference evidence="17 19" key="1">
    <citation type="journal article" date="2016" name="Genome Announc.">
        <title>Complete Genome Sequence of the Amino Acid-Fermenting Clostridium propionicum X2 (DSM 1682).</title>
        <authorList>
            <person name="Poehlein A."/>
            <person name="Schlien K."/>
            <person name="Chowdhury N.P."/>
            <person name="Gottschalk G."/>
            <person name="Buckel W."/>
            <person name="Daniel R."/>
        </authorList>
    </citation>
    <scope>NUCLEOTIDE SEQUENCE [LARGE SCALE GENOMIC DNA]</scope>
    <source>
        <strain evidence="17 19">X2</strain>
    </source>
</reference>
<reference evidence="19" key="2">
    <citation type="submission" date="2016-01" db="EMBL/GenBank/DDBJ databases">
        <authorList>
            <person name="Poehlein A."/>
            <person name="Schlien K."/>
            <person name="Gottschalk G."/>
            <person name="Buckel W."/>
            <person name="Daniel R."/>
        </authorList>
    </citation>
    <scope>NUCLEOTIDE SEQUENCE [LARGE SCALE GENOMIC DNA]</scope>
    <source>
        <strain evidence="19">X2</strain>
    </source>
</reference>
<dbReference type="GO" id="GO:0005524">
    <property type="term" value="F:ATP binding"/>
    <property type="evidence" value="ECO:0007669"/>
    <property type="project" value="UniProtKB-UniRule"/>
</dbReference>
<dbReference type="EMBL" id="CP014223">
    <property type="protein sequence ID" value="AMJ40788.1"/>
    <property type="molecule type" value="Genomic_DNA"/>
</dbReference>
<dbReference type="SUPFAM" id="SSF63418">
    <property type="entry name" value="MurE/MurF N-terminal domain"/>
    <property type="match status" value="1"/>
</dbReference>
<dbReference type="Proteomes" id="UP000068026">
    <property type="component" value="Chromosome"/>
</dbReference>
<feature type="short sequence motif" description="Meso-diaminopimelate recognition motif" evidence="12">
    <location>
        <begin position="401"/>
        <end position="404"/>
    </location>
</feature>
<evidence type="ECO:0000259" key="15">
    <source>
        <dbReference type="Pfam" id="PF02875"/>
    </source>
</evidence>
<feature type="binding site" evidence="12">
    <location>
        <position position="188"/>
    </location>
    <ligand>
        <name>UDP-N-acetyl-alpha-D-muramoyl-L-alanyl-D-glutamate</name>
        <dbReference type="ChEBI" id="CHEBI:83900"/>
    </ligand>
</feature>
<dbReference type="InterPro" id="IPR036565">
    <property type="entry name" value="Mur-like_cat_sf"/>
</dbReference>
<dbReference type="InterPro" id="IPR036615">
    <property type="entry name" value="Mur_ligase_C_dom_sf"/>
</dbReference>
<keyword evidence="7 12" id="KW-0067">ATP-binding</keyword>
<dbReference type="GO" id="GO:0004326">
    <property type="term" value="F:tetrahydrofolylpolyglutamate synthase activity"/>
    <property type="evidence" value="ECO:0007669"/>
    <property type="project" value="InterPro"/>
</dbReference>
<dbReference type="PANTHER" id="PTHR23135:SF4">
    <property type="entry name" value="UDP-N-ACETYLMURAMOYL-L-ALANYL-D-GLUTAMATE--2,6-DIAMINOPIMELATE LIGASE MURE HOMOLOG, CHLOROPLASTIC"/>
    <property type="match status" value="1"/>
</dbReference>
<feature type="binding site" evidence="12">
    <location>
        <position position="377"/>
    </location>
    <ligand>
        <name>meso-2,6-diaminopimelate</name>
        <dbReference type="ChEBI" id="CHEBI:57791"/>
    </ligand>
</feature>
<feature type="binding site" evidence="12">
    <location>
        <position position="180"/>
    </location>
    <ligand>
        <name>UDP-N-acetyl-alpha-D-muramoyl-L-alanyl-D-glutamate</name>
        <dbReference type="ChEBI" id="CHEBI:83900"/>
    </ligand>
</feature>
<dbReference type="Pfam" id="PF01225">
    <property type="entry name" value="Mur_ligase"/>
    <property type="match status" value="1"/>
</dbReference>
<evidence type="ECO:0000259" key="16">
    <source>
        <dbReference type="Pfam" id="PF08245"/>
    </source>
</evidence>
<dbReference type="PROSITE" id="PS01011">
    <property type="entry name" value="FOLYLPOLYGLU_SYNT_1"/>
    <property type="match status" value="1"/>
</dbReference>
<name>A0A0X1U785_ANAPI</name>
<comment type="caution">
    <text evidence="12">Lacks conserved residue(s) required for the propagation of feature annotation.</text>
</comment>
<evidence type="ECO:0000256" key="9">
    <source>
        <dbReference type="ARBA" id="ARBA00022984"/>
    </source>
</evidence>
<evidence type="ECO:0000256" key="1">
    <source>
        <dbReference type="ARBA" id="ARBA00004752"/>
    </source>
</evidence>
<feature type="binding site" evidence="12">
    <location>
        <position position="30"/>
    </location>
    <ligand>
        <name>UDP-N-acetyl-alpha-D-muramoyl-L-alanyl-D-glutamate</name>
        <dbReference type="ChEBI" id="CHEBI:83900"/>
    </ligand>
</feature>
<dbReference type="GO" id="GO:0008765">
    <property type="term" value="F:UDP-N-acetylmuramoylalanyl-D-glutamate-2,6-diaminopimelate ligase activity"/>
    <property type="evidence" value="ECO:0007669"/>
    <property type="project" value="UniProtKB-UniRule"/>
</dbReference>
<comment type="subcellular location">
    <subcellularLocation>
        <location evidence="12 13">Cytoplasm</location>
    </subcellularLocation>
</comment>
<dbReference type="GO" id="GO:0009252">
    <property type="term" value="P:peptidoglycan biosynthetic process"/>
    <property type="evidence" value="ECO:0007669"/>
    <property type="project" value="UniProtKB-UniRule"/>
</dbReference>
<evidence type="ECO:0000256" key="8">
    <source>
        <dbReference type="ARBA" id="ARBA00022960"/>
    </source>
</evidence>
<dbReference type="InterPro" id="IPR004101">
    <property type="entry name" value="Mur_ligase_C"/>
</dbReference>
<keyword evidence="11 12" id="KW-0961">Cell wall biogenesis/degradation</keyword>
<keyword evidence="9 12" id="KW-0573">Peptidoglycan synthesis</keyword>
<dbReference type="Gene3D" id="3.40.1390.10">
    <property type="entry name" value="MurE/MurF, N-terminal domain"/>
    <property type="match status" value="1"/>
</dbReference>
<dbReference type="SUPFAM" id="SSF53244">
    <property type="entry name" value="MurD-like peptide ligases, peptide-binding domain"/>
    <property type="match status" value="1"/>
</dbReference>
<gene>
    <name evidence="12 17" type="primary">murE</name>
    <name evidence="17" type="ORF">CPRO_11950</name>
    <name evidence="18" type="ORF">SAMN02745151_01605</name>
</gene>
<feature type="binding site" evidence="12">
    <location>
        <begin position="401"/>
        <end position="404"/>
    </location>
    <ligand>
        <name>meso-2,6-diaminopimelate</name>
        <dbReference type="ChEBI" id="CHEBI:57791"/>
    </ligand>
</feature>
<keyword evidence="12" id="KW-0460">Magnesium</keyword>
<dbReference type="Gene3D" id="3.90.190.20">
    <property type="entry name" value="Mur ligase, C-terminal domain"/>
    <property type="match status" value="1"/>
</dbReference>
<feature type="binding site" evidence="12">
    <location>
        <begin position="153"/>
        <end position="154"/>
    </location>
    <ligand>
        <name>UDP-N-acetyl-alpha-D-muramoyl-L-alanyl-D-glutamate</name>
        <dbReference type="ChEBI" id="CHEBI:83900"/>
    </ligand>
</feature>
<evidence type="ECO:0000313" key="17">
    <source>
        <dbReference type="EMBL" id="AMJ40788.1"/>
    </source>
</evidence>
<dbReference type="InterPro" id="IPR035911">
    <property type="entry name" value="MurE/MurF_N"/>
</dbReference>
<feature type="binding site" evidence="12">
    <location>
        <begin position="111"/>
        <end position="117"/>
    </location>
    <ligand>
        <name>ATP</name>
        <dbReference type="ChEBI" id="CHEBI:30616"/>
    </ligand>
</feature>
<dbReference type="GO" id="GO:0000287">
    <property type="term" value="F:magnesium ion binding"/>
    <property type="evidence" value="ECO:0007669"/>
    <property type="project" value="UniProtKB-UniRule"/>
</dbReference>
<dbReference type="Pfam" id="PF08245">
    <property type="entry name" value="Mur_ligase_M"/>
    <property type="match status" value="1"/>
</dbReference>
<comment type="function">
    <text evidence="12">Catalyzes the addition of meso-diaminopimelic acid to the nucleotide precursor UDP-N-acetylmuramoyl-L-alanyl-D-glutamate (UMAG) in the biosynthesis of bacterial cell-wall peptidoglycan.</text>
</comment>
<comment type="catalytic activity">
    <reaction evidence="12">
        <text>UDP-N-acetyl-alpha-D-muramoyl-L-alanyl-D-glutamate + meso-2,6-diaminopimelate + ATP = UDP-N-acetyl-alpha-D-muramoyl-L-alanyl-gamma-D-glutamyl-meso-2,6-diaminopimelate + ADP + phosphate + H(+)</text>
        <dbReference type="Rhea" id="RHEA:23676"/>
        <dbReference type="ChEBI" id="CHEBI:15378"/>
        <dbReference type="ChEBI" id="CHEBI:30616"/>
        <dbReference type="ChEBI" id="CHEBI:43474"/>
        <dbReference type="ChEBI" id="CHEBI:57791"/>
        <dbReference type="ChEBI" id="CHEBI:83900"/>
        <dbReference type="ChEBI" id="CHEBI:83905"/>
        <dbReference type="ChEBI" id="CHEBI:456216"/>
        <dbReference type="EC" id="6.3.2.13"/>
    </reaction>
</comment>
<evidence type="ECO:0000256" key="10">
    <source>
        <dbReference type="ARBA" id="ARBA00023306"/>
    </source>
</evidence>
<dbReference type="Proteomes" id="UP000184204">
    <property type="component" value="Unassembled WGS sequence"/>
</dbReference>
<dbReference type="NCBIfam" id="TIGR01085">
    <property type="entry name" value="murE"/>
    <property type="match status" value="1"/>
</dbReference>
<protein>
    <recommendedName>
        <fullName evidence="12">UDP-N-acetylmuramoyl-L-alanyl-D-glutamate--2,6-diaminopimelate ligase</fullName>
        <ecNumber evidence="12">6.3.2.13</ecNumber>
    </recommendedName>
    <alternativeName>
        <fullName evidence="12">Meso-A2pm-adding enzyme</fullName>
    </alternativeName>
    <alternativeName>
        <fullName evidence="12">Meso-diaminopimelate-adding enzyme</fullName>
    </alternativeName>
    <alternativeName>
        <fullName evidence="12">UDP-MurNAc-L-Ala-D-Glu:meso-diaminopimelate ligase</fullName>
    </alternativeName>
    <alternativeName>
        <fullName evidence="12">UDP-MurNAc-tripeptide synthetase</fullName>
    </alternativeName>
    <alternativeName>
        <fullName evidence="12">UDP-N-acetylmuramyl-tripeptide synthetase</fullName>
    </alternativeName>
</protein>
<keyword evidence="19" id="KW-1185">Reference proteome</keyword>
<comment type="pathway">
    <text evidence="1 12 13">Cell wall biogenesis; peptidoglycan biosynthesis.</text>
</comment>
<evidence type="ECO:0000256" key="7">
    <source>
        <dbReference type="ARBA" id="ARBA00022840"/>
    </source>
</evidence>
<feature type="modified residue" description="N6-carboxylysine" evidence="12">
    <location>
        <position position="220"/>
    </location>
</feature>
<comment type="PTM">
    <text evidence="12">Carboxylation is probably crucial for Mg(2+) binding and, consequently, for the gamma-phosphate positioning of ATP.</text>
</comment>
<evidence type="ECO:0000256" key="4">
    <source>
        <dbReference type="ARBA" id="ARBA00022598"/>
    </source>
</evidence>
<dbReference type="NCBIfam" id="NF001126">
    <property type="entry name" value="PRK00139.1-4"/>
    <property type="match status" value="1"/>
</dbReference>
<evidence type="ECO:0000256" key="5">
    <source>
        <dbReference type="ARBA" id="ARBA00022618"/>
    </source>
</evidence>
<dbReference type="PANTHER" id="PTHR23135">
    <property type="entry name" value="MUR LIGASE FAMILY MEMBER"/>
    <property type="match status" value="1"/>
</dbReference>
<dbReference type="NCBIfam" id="NF001124">
    <property type="entry name" value="PRK00139.1-2"/>
    <property type="match status" value="1"/>
</dbReference>